<protein>
    <submittedName>
        <fullName evidence="2">Uncharacterized protein</fullName>
    </submittedName>
</protein>
<name>A0A9D4ISA3_DREPO</name>
<dbReference type="AlphaFoldDB" id="A0A9D4ISA3"/>
<reference evidence="2" key="2">
    <citation type="submission" date="2020-11" db="EMBL/GenBank/DDBJ databases">
        <authorList>
            <person name="McCartney M.A."/>
            <person name="Auch B."/>
            <person name="Kono T."/>
            <person name="Mallez S."/>
            <person name="Becker A."/>
            <person name="Gohl D.M."/>
            <person name="Silverstein K.A.T."/>
            <person name="Koren S."/>
            <person name="Bechman K.B."/>
            <person name="Herman A."/>
            <person name="Abrahante J.E."/>
            <person name="Garbe J."/>
        </authorList>
    </citation>
    <scope>NUCLEOTIDE SEQUENCE</scope>
    <source>
        <strain evidence="2">Duluth1</strain>
        <tissue evidence="2">Whole animal</tissue>
    </source>
</reference>
<feature type="compositionally biased region" description="Basic and acidic residues" evidence="1">
    <location>
        <begin position="24"/>
        <end position="34"/>
    </location>
</feature>
<keyword evidence="3" id="KW-1185">Reference proteome</keyword>
<proteinExistence type="predicted"/>
<reference evidence="2" key="1">
    <citation type="journal article" date="2019" name="bioRxiv">
        <title>The Genome of the Zebra Mussel, Dreissena polymorpha: A Resource for Invasive Species Research.</title>
        <authorList>
            <person name="McCartney M.A."/>
            <person name="Auch B."/>
            <person name="Kono T."/>
            <person name="Mallez S."/>
            <person name="Zhang Y."/>
            <person name="Obille A."/>
            <person name="Becker A."/>
            <person name="Abrahante J.E."/>
            <person name="Garbe J."/>
            <person name="Badalamenti J.P."/>
            <person name="Herman A."/>
            <person name="Mangelson H."/>
            <person name="Liachko I."/>
            <person name="Sullivan S."/>
            <person name="Sone E.D."/>
            <person name="Koren S."/>
            <person name="Silverstein K.A.T."/>
            <person name="Beckman K.B."/>
            <person name="Gohl D.M."/>
        </authorList>
    </citation>
    <scope>NUCLEOTIDE SEQUENCE</scope>
    <source>
        <strain evidence="2">Duluth1</strain>
        <tissue evidence="2">Whole animal</tissue>
    </source>
</reference>
<evidence type="ECO:0000313" key="3">
    <source>
        <dbReference type="Proteomes" id="UP000828390"/>
    </source>
</evidence>
<feature type="region of interest" description="Disordered" evidence="1">
    <location>
        <begin position="1"/>
        <end position="53"/>
    </location>
</feature>
<evidence type="ECO:0000313" key="2">
    <source>
        <dbReference type="EMBL" id="KAH3782238.1"/>
    </source>
</evidence>
<organism evidence="2 3">
    <name type="scientific">Dreissena polymorpha</name>
    <name type="common">Zebra mussel</name>
    <name type="synonym">Mytilus polymorpha</name>
    <dbReference type="NCBI Taxonomy" id="45954"/>
    <lineage>
        <taxon>Eukaryota</taxon>
        <taxon>Metazoa</taxon>
        <taxon>Spiralia</taxon>
        <taxon>Lophotrochozoa</taxon>
        <taxon>Mollusca</taxon>
        <taxon>Bivalvia</taxon>
        <taxon>Autobranchia</taxon>
        <taxon>Heteroconchia</taxon>
        <taxon>Euheterodonta</taxon>
        <taxon>Imparidentia</taxon>
        <taxon>Neoheterodontei</taxon>
        <taxon>Myida</taxon>
        <taxon>Dreissenoidea</taxon>
        <taxon>Dreissenidae</taxon>
        <taxon>Dreissena</taxon>
    </lineage>
</organism>
<feature type="region of interest" description="Disordered" evidence="1">
    <location>
        <begin position="87"/>
        <end position="110"/>
    </location>
</feature>
<comment type="caution">
    <text evidence="2">The sequence shown here is derived from an EMBL/GenBank/DDBJ whole genome shotgun (WGS) entry which is preliminary data.</text>
</comment>
<feature type="compositionally biased region" description="Basic and acidic residues" evidence="1">
    <location>
        <begin position="1"/>
        <end position="15"/>
    </location>
</feature>
<evidence type="ECO:0000256" key="1">
    <source>
        <dbReference type="SAM" id="MobiDB-lite"/>
    </source>
</evidence>
<dbReference type="EMBL" id="JAIWYP010000008">
    <property type="protein sequence ID" value="KAH3782238.1"/>
    <property type="molecule type" value="Genomic_DNA"/>
</dbReference>
<dbReference type="Proteomes" id="UP000828390">
    <property type="component" value="Unassembled WGS sequence"/>
</dbReference>
<accession>A0A9D4ISA3</accession>
<gene>
    <name evidence="2" type="ORF">DPMN_160150</name>
</gene>
<sequence>MLTKARVKDDEEKSRNMCQASEHVLTEIHPADKGKGKRRRGRKQGDVSSLGGKDCLLGDCDIMDTILELVQTSSSTSLEMVTKKTIMQESGVEERRDSLEVRTPLNGGTD</sequence>